<name>A0ABS8TIR3_DATST</name>
<gene>
    <name evidence="7" type="primary">IFRD1_1</name>
    <name evidence="7" type="ORF">HAX54_010889</name>
</gene>
<evidence type="ECO:0000256" key="4">
    <source>
        <dbReference type="ARBA" id="ARBA00023242"/>
    </source>
</evidence>
<reference evidence="7 8" key="1">
    <citation type="journal article" date="2021" name="BMC Genomics">
        <title>Datura genome reveals duplications of psychoactive alkaloid biosynthetic genes and high mutation rate following tissue culture.</title>
        <authorList>
            <person name="Rajewski A."/>
            <person name="Carter-House D."/>
            <person name="Stajich J."/>
            <person name="Litt A."/>
        </authorList>
    </citation>
    <scope>NUCLEOTIDE SEQUENCE [LARGE SCALE GENOMIC DNA]</scope>
    <source>
        <strain evidence="7">AR-01</strain>
    </source>
</reference>
<dbReference type="InterPro" id="IPR039777">
    <property type="entry name" value="IFRD"/>
</dbReference>
<dbReference type="PANTHER" id="PTHR12354">
    <property type="entry name" value="INTERFERON-RELATED DEVELOPMENTAL REGULATOR"/>
    <property type="match status" value="1"/>
</dbReference>
<evidence type="ECO:0000256" key="3">
    <source>
        <dbReference type="ARBA" id="ARBA00022490"/>
    </source>
</evidence>
<feature type="domain" description="WPP" evidence="6">
    <location>
        <begin position="18"/>
        <end position="107"/>
    </location>
</feature>
<feature type="domain" description="Interferon-related developmental regulator N-terminal" evidence="5">
    <location>
        <begin position="170"/>
        <end position="303"/>
    </location>
</feature>
<dbReference type="InterPro" id="IPR038214">
    <property type="entry name" value="WPP_sf"/>
</dbReference>
<comment type="subcellular location">
    <subcellularLocation>
        <location evidence="2">Cytoplasm</location>
    </subcellularLocation>
    <subcellularLocation>
        <location evidence="1">Nucleus</location>
    </subcellularLocation>
</comment>
<dbReference type="PANTHER" id="PTHR12354:SF21">
    <property type="entry name" value="INTERFERON-RELATED DEVELOPMENTAL REGULATOR 1-LIKE"/>
    <property type="match status" value="1"/>
</dbReference>
<evidence type="ECO:0000313" key="8">
    <source>
        <dbReference type="Proteomes" id="UP000823775"/>
    </source>
</evidence>
<organism evidence="7 8">
    <name type="scientific">Datura stramonium</name>
    <name type="common">Jimsonweed</name>
    <name type="synonym">Common thornapple</name>
    <dbReference type="NCBI Taxonomy" id="4076"/>
    <lineage>
        <taxon>Eukaryota</taxon>
        <taxon>Viridiplantae</taxon>
        <taxon>Streptophyta</taxon>
        <taxon>Embryophyta</taxon>
        <taxon>Tracheophyta</taxon>
        <taxon>Spermatophyta</taxon>
        <taxon>Magnoliopsida</taxon>
        <taxon>eudicotyledons</taxon>
        <taxon>Gunneridae</taxon>
        <taxon>Pentapetalae</taxon>
        <taxon>asterids</taxon>
        <taxon>lamiids</taxon>
        <taxon>Solanales</taxon>
        <taxon>Solanaceae</taxon>
        <taxon>Solanoideae</taxon>
        <taxon>Datureae</taxon>
        <taxon>Datura</taxon>
    </lineage>
</organism>
<dbReference type="Gene3D" id="1.10.246.200">
    <property type="entry name" value="WPP domain"/>
    <property type="match status" value="1"/>
</dbReference>
<keyword evidence="8" id="KW-1185">Reference proteome</keyword>
<accession>A0ABS8TIR3</accession>
<dbReference type="Pfam" id="PF05004">
    <property type="entry name" value="IFRD"/>
    <property type="match status" value="1"/>
</dbReference>
<keyword evidence="4" id="KW-0539">Nucleus</keyword>
<dbReference type="EMBL" id="JACEIK010001606">
    <property type="protein sequence ID" value="MCD7470779.1"/>
    <property type="molecule type" value="Genomic_DNA"/>
</dbReference>
<dbReference type="InterPro" id="IPR025265">
    <property type="entry name" value="WPP_dom"/>
</dbReference>
<comment type="caution">
    <text evidence="7">The sequence shown here is derived from an EMBL/GenBank/DDBJ whole genome shotgun (WGS) entry which is preliminary data.</text>
</comment>
<proteinExistence type="predicted"/>
<sequence length="384" mass="43291">MAETEHPPQTEEPAGFRFSIWPPTQRIRDAVVQRLTETQTSPSVLSGRYGTVPIEEASETASRVEEEAFICAGSFFSPDNEGMQILRVYSKEISKRMLDAVKARSDATPSTEAENRPSESLAVALEQTEKVSSFQLIQVYWDLILLFMEVVAQVEALAFQTFPSELPIPRGSVREEALAILIDEFKKAVLYEFAQNLFITVTHRCENSLKRGSALEIDLALQLIGLLAITVGAGDNAHEIYEESLGFLPKILKFKSSHSIKVFECLAIVTFVGAKNSDETERSMEIIWKFINEESESKGSDKKITLTICETNLTLTTFSLVKQINYLKEFLGDGFVDHMRRISKSPSSYLSKGRTQLRNKHRMIAQEAKLGEYRVDQDFVYDGY</sequence>
<protein>
    <submittedName>
        <fullName evidence="7">Interferon- developmental regulator 1</fullName>
    </submittedName>
</protein>
<dbReference type="Pfam" id="PF13943">
    <property type="entry name" value="WPP"/>
    <property type="match status" value="1"/>
</dbReference>
<dbReference type="Proteomes" id="UP000823775">
    <property type="component" value="Unassembled WGS sequence"/>
</dbReference>
<evidence type="ECO:0000313" key="7">
    <source>
        <dbReference type="EMBL" id="MCD7470779.1"/>
    </source>
</evidence>
<evidence type="ECO:0000256" key="1">
    <source>
        <dbReference type="ARBA" id="ARBA00004123"/>
    </source>
</evidence>
<evidence type="ECO:0000256" key="2">
    <source>
        <dbReference type="ARBA" id="ARBA00004496"/>
    </source>
</evidence>
<keyword evidence="3" id="KW-0963">Cytoplasm</keyword>
<evidence type="ECO:0000259" key="5">
    <source>
        <dbReference type="Pfam" id="PF05004"/>
    </source>
</evidence>
<evidence type="ECO:0000259" key="6">
    <source>
        <dbReference type="Pfam" id="PF13943"/>
    </source>
</evidence>
<dbReference type="InterPro" id="IPR007701">
    <property type="entry name" value="Interferon-rel_develop_reg_N"/>
</dbReference>